<keyword evidence="6" id="KW-1185">Reference proteome</keyword>
<dbReference type="InterPro" id="IPR023187">
    <property type="entry name" value="Tscrpt_reg_MarR-type_CS"/>
</dbReference>
<feature type="domain" description="HTH marR-type" evidence="4">
    <location>
        <begin position="4"/>
        <end position="136"/>
    </location>
</feature>
<sequence>MNESDCIFFQLAKMNQKSSQFWGKQIANLGITAIQGMVLSFLYEADGITAVELGSKAVLDSSTMTGIIDRLESSGLIERHANPNDRRSILIYLTPSGITAAEAVRERMESANTAFLSVLDSHEIEVLKQLISKIRGISEASGAK</sequence>
<dbReference type="InterPro" id="IPR036390">
    <property type="entry name" value="WH_DNA-bd_sf"/>
</dbReference>
<dbReference type="RefSeq" id="WP_213236724.1">
    <property type="nucleotide sequence ID" value="NZ_JAHBCL010000014.1"/>
</dbReference>
<accession>A0ABS5PQJ2</accession>
<evidence type="ECO:0000313" key="5">
    <source>
        <dbReference type="EMBL" id="MBS7526861.1"/>
    </source>
</evidence>
<proteinExistence type="predicted"/>
<organism evidence="5 6">
    <name type="scientific">Fusibacter paucivorans</name>
    <dbReference type="NCBI Taxonomy" id="76009"/>
    <lineage>
        <taxon>Bacteria</taxon>
        <taxon>Bacillati</taxon>
        <taxon>Bacillota</taxon>
        <taxon>Clostridia</taxon>
        <taxon>Eubacteriales</taxon>
        <taxon>Eubacteriales Family XII. Incertae Sedis</taxon>
        <taxon>Fusibacter</taxon>
    </lineage>
</organism>
<dbReference type="PANTHER" id="PTHR42756:SF1">
    <property type="entry name" value="TRANSCRIPTIONAL REPRESSOR OF EMRAB OPERON"/>
    <property type="match status" value="1"/>
</dbReference>
<dbReference type="InterPro" id="IPR000835">
    <property type="entry name" value="HTH_MarR-typ"/>
</dbReference>
<keyword evidence="3" id="KW-0804">Transcription</keyword>
<gene>
    <name evidence="5" type="ORF">KHM83_09245</name>
</gene>
<dbReference type="EMBL" id="JAHBCL010000014">
    <property type="protein sequence ID" value="MBS7526861.1"/>
    <property type="molecule type" value="Genomic_DNA"/>
</dbReference>
<comment type="caution">
    <text evidence="5">The sequence shown here is derived from an EMBL/GenBank/DDBJ whole genome shotgun (WGS) entry which is preliminary data.</text>
</comment>
<dbReference type="Proteomes" id="UP000746471">
    <property type="component" value="Unassembled WGS sequence"/>
</dbReference>
<dbReference type="SUPFAM" id="SSF46785">
    <property type="entry name" value="Winged helix' DNA-binding domain"/>
    <property type="match status" value="1"/>
</dbReference>
<protein>
    <submittedName>
        <fullName evidence="5">MarR family transcriptional regulator</fullName>
    </submittedName>
</protein>
<dbReference type="PROSITE" id="PS50995">
    <property type="entry name" value="HTH_MARR_2"/>
    <property type="match status" value="1"/>
</dbReference>
<dbReference type="InterPro" id="IPR036388">
    <property type="entry name" value="WH-like_DNA-bd_sf"/>
</dbReference>
<evidence type="ECO:0000259" key="4">
    <source>
        <dbReference type="PROSITE" id="PS50995"/>
    </source>
</evidence>
<evidence type="ECO:0000256" key="3">
    <source>
        <dbReference type="ARBA" id="ARBA00023163"/>
    </source>
</evidence>
<evidence type="ECO:0000256" key="1">
    <source>
        <dbReference type="ARBA" id="ARBA00023015"/>
    </source>
</evidence>
<keyword evidence="1" id="KW-0805">Transcription regulation</keyword>
<evidence type="ECO:0000313" key="6">
    <source>
        <dbReference type="Proteomes" id="UP000746471"/>
    </source>
</evidence>
<name>A0ABS5PQJ2_9FIRM</name>
<dbReference type="Gene3D" id="1.10.10.10">
    <property type="entry name" value="Winged helix-like DNA-binding domain superfamily/Winged helix DNA-binding domain"/>
    <property type="match status" value="1"/>
</dbReference>
<keyword evidence="2" id="KW-0238">DNA-binding</keyword>
<dbReference type="PANTHER" id="PTHR42756">
    <property type="entry name" value="TRANSCRIPTIONAL REGULATOR, MARR"/>
    <property type="match status" value="1"/>
</dbReference>
<evidence type="ECO:0000256" key="2">
    <source>
        <dbReference type="ARBA" id="ARBA00023125"/>
    </source>
</evidence>
<dbReference type="SMART" id="SM00347">
    <property type="entry name" value="HTH_MARR"/>
    <property type="match status" value="1"/>
</dbReference>
<reference evidence="5 6" key="1">
    <citation type="submission" date="2021-05" db="EMBL/GenBank/DDBJ databases">
        <title>Fusibacter ferrireducens sp. nov., an anaerobic, sulfur- and Fe-reducing bacterium isolated from the mangrove sediment.</title>
        <authorList>
            <person name="Qiu D."/>
        </authorList>
    </citation>
    <scope>NUCLEOTIDE SEQUENCE [LARGE SCALE GENOMIC DNA]</scope>
    <source>
        <strain evidence="5 6">DSM 12116</strain>
    </source>
</reference>
<dbReference type="PROSITE" id="PS01117">
    <property type="entry name" value="HTH_MARR_1"/>
    <property type="match status" value="1"/>
</dbReference>
<dbReference type="PRINTS" id="PR00598">
    <property type="entry name" value="HTHMARR"/>
</dbReference>
<dbReference type="Pfam" id="PF01047">
    <property type="entry name" value="MarR"/>
    <property type="match status" value="1"/>
</dbReference>